<accession>A0A9W7HG22</accession>
<sequence length="235" mass="26706">MLTTDTIRTIVGIIGNIISFFLFLSPVPTFIKIWKVKSVQDFKPAPYIATVLNCMMWIFYGLPIVHPDSTLIITINGIGLFIELVYITIFFVFSDNRKRKRILLYIVIEAVFMAAVVVITLMVFKTTKRRSMFVGILAMIFNIGMYVSPLTVMQMVIKTKSVKYMPFSLSLFNFLNGMVWTSYALLKFDINVLVPNGLGTLSGLGQLILYAWFYKSTNWGDDDKASAQQVQLSDI</sequence>
<dbReference type="InterPro" id="IPR047664">
    <property type="entry name" value="SWEET"/>
</dbReference>
<dbReference type="PANTHER" id="PTHR10791">
    <property type="entry name" value="RAG1-ACTIVATING PROTEIN 1"/>
    <property type="match status" value="1"/>
</dbReference>
<keyword evidence="4 9" id="KW-0762">Sugar transport</keyword>
<keyword evidence="3 9" id="KW-0813">Transport</keyword>
<keyword evidence="6" id="KW-0677">Repeat</keyword>
<evidence type="ECO:0000256" key="7">
    <source>
        <dbReference type="ARBA" id="ARBA00022989"/>
    </source>
</evidence>
<feature type="transmembrane region" description="Helical" evidence="9">
    <location>
        <begin position="192"/>
        <end position="214"/>
    </location>
</feature>
<evidence type="ECO:0000256" key="5">
    <source>
        <dbReference type="ARBA" id="ARBA00022692"/>
    </source>
</evidence>
<evidence type="ECO:0000256" key="2">
    <source>
        <dbReference type="ARBA" id="ARBA00007809"/>
    </source>
</evidence>
<feature type="transmembrane region" description="Helical" evidence="9">
    <location>
        <begin position="6"/>
        <end position="24"/>
    </location>
</feature>
<evidence type="ECO:0000313" key="11">
    <source>
        <dbReference type="Proteomes" id="UP001165190"/>
    </source>
</evidence>
<reference evidence="10" key="1">
    <citation type="submission" date="2023-05" db="EMBL/GenBank/DDBJ databases">
        <title>Genome and transcriptome analyses reveal genes involved in the formation of fine ridges on petal epidermal cells in Hibiscus trionum.</title>
        <authorList>
            <person name="Koshimizu S."/>
            <person name="Masuda S."/>
            <person name="Ishii T."/>
            <person name="Shirasu K."/>
            <person name="Hoshino A."/>
            <person name="Arita M."/>
        </authorList>
    </citation>
    <scope>NUCLEOTIDE SEQUENCE</scope>
    <source>
        <strain evidence="10">Hamamatsu line</strain>
    </source>
</reference>
<keyword evidence="11" id="KW-1185">Reference proteome</keyword>
<feature type="transmembrane region" description="Helical" evidence="9">
    <location>
        <begin position="164"/>
        <end position="186"/>
    </location>
</feature>
<dbReference type="Pfam" id="PF03083">
    <property type="entry name" value="MtN3_slv"/>
    <property type="match status" value="2"/>
</dbReference>
<dbReference type="EMBL" id="BSYR01000012">
    <property type="protein sequence ID" value="GMI76601.1"/>
    <property type="molecule type" value="Genomic_DNA"/>
</dbReference>
<dbReference type="FunFam" id="1.20.1280.290:FF:000002">
    <property type="entry name" value="Bidirectional sugar transporter SWEET"/>
    <property type="match status" value="1"/>
</dbReference>
<evidence type="ECO:0000256" key="3">
    <source>
        <dbReference type="ARBA" id="ARBA00022448"/>
    </source>
</evidence>
<evidence type="ECO:0000256" key="8">
    <source>
        <dbReference type="ARBA" id="ARBA00023136"/>
    </source>
</evidence>
<dbReference type="GO" id="GO:0012505">
    <property type="term" value="C:endomembrane system"/>
    <property type="evidence" value="ECO:0007669"/>
    <property type="project" value="UniProtKB-SubCell"/>
</dbReference>
<dbReference type="Proteomes" id="UP001165190">
    <property type="component" value="Unassembled WGS sequence"/>
</dbReference>
<proteinExistence type="inferred from homology"/>
<dbReference type="PANTHER" id="PTHR10791:SF159">
    <property type="entry name" value="BIDIRECTIONAL SUGAR TRANSPORTER SWEET5"/>
    <property type="match status" value="1"/>
</dbReference>
<evidence type="ECO:0000256" key="1">
    <source>
        <dbReference type="ARBA" id="ARBA00004127"/>
    </source>
</evidence>
<dbReference type="AlphaFoldDB" id="A0A9W7HG22"/>
<keyword evidence="5 9" id="KW-0812">Transmembrane</keyword>
<comment type="similarity">
    <text evidence="2 9">Belongs to the SWEET sugar transporter family.</text>
</comment>
<evidence type="ECO:0000256" key="4">
    <source>
        <dbReference type="ARBA" id="ARBA00022597"/>
    </source>
</evidence>
<evidence type="ECO:0000256" key="9">
    <source>
        <dbReference type="RuleBase" id="RU910715"/>
    </source>
</evidence>
<dbReference type="GO" id="GO:0051260">
    <property type="term" value="P:protein homooligomerization"/>
    <property type="evidence" value="ECO:0007669"/>
    <property type="project" value="UniProtKB-ARBA"/>
</dbReference>
<feature type="transmembrane region" description="Helical" evidence="9">
    <location>
        <begin position="45"/>
        <end position="65"/>
    </location>
</feature>
<feature type="transmembrane region" description="Helical" evidence="9">
    <location>
        <begin position="102"/>
        <end position="124"/>
    </location>
</feature>
<name>A0A9W7HG22_HIBTR</name>
<feature type="transmembrane region" description="Helical" evidence="9">
    <location>
        <begin position="71"/>
        <end position="93"/>
    </location>
</feature>
<dbReference type="OrthoDB" id="409725at2759"/>
<organism evidence="10 11">
    <name type="scientific">Hibiscus trionum</name>
    <name type="common">Flower of an hour</name>
    <dbReference type="NCBI Taxonomy" id="183268"/>
    <lineage>
        <taxon>Eukaryota</taxon>
        <taxon>Viridiplantae</taxon>
        <taxon>Streptophyta</taxon>
        <taxon>Embryophyta</taxon>
        <taxon>Tracheophyta</taxon>
        <taxon>Spermatophyta</taxon>
        <taxon>Magnoliopsida</taxon>
        <taxon>eudicotyledons</taxon>
        <taxon>Gunneridae</taxon>
        <taxon>Pentapetalae</taxon>
        <taxon>rosids</taxon>
        <taxon>malvids</taxon>
        <taxon>Malvales</taxon>
        <taxon>Malvaceae</taxon>
        <taxon>Malvoideae</taxon>
        <taxon>Hibiscus</taxon>
    </lineage>
</organism>
<keyword evidence="8 9" id="KW-0472">Membrane</keyword>
<dbReference type="Gene3D" id="1.20.1280.290">
    <property type="match status" value="2"/>
</dbReference>
<comment type="caution">
    <text evidence="10">The sequence shown here is derived from an EMBL/GenBank/DDBJ whole genome shotgun (WGS) entry which is preliminary data.</text>
</comment>
<dbReference type="GO" id="GO:0051119">
    <property type="term" value="F:sugar transmembrane transporter activity"/>
    <property type="evidence" value="ECO:0007669"/>
    <property type="project" value="InterPro"/>
</dbReference>
<gene>
    <name evidence="10" type="ORF">HRI_001329400</name>
</gene>
<evidence type="ECO:0000313" key="10">
    <source>
        <dbReference type="EMBL" id="GMI76601.1"/>
    </source>
</evidence>
<dbReference type="GO" id="GO:0005886">
    <property type="term" value="C:plasma membrane"/>
    <property type="evidence" value="ECO:0007669"/>
    <property type="project" value="UniProtKB-SubCell"/>
</dbReference>
<comment type="subcellular location">
    <subcellularLocation>
        <location evidence="9">Cell membrane</location>
        <topology evidence="9">Multi-pass membrane protein</topology>
    </subcellularLocation>
    <subcellularLocation>
        <location evidence="1">Endomembrane system</location>
        <topology evidence="1">Multi-pass membrane protein</topology>
    </subcellularLocation>
</comment>
<comment type="function">
    <text evidence="9">Mediates both low-affinity uptake and efflux of sugar across the membrane.</text>
</comment>
<dbReference type="FunFam" id="1.20.1280.290:FF:000001">
    <property type="entry name" value="Bidirectional sugar transporter SWEET"/>
    <property type="match status" value="1"/>
</dbReference>
<evidence type="ECO:0000256" key="6">
    <source>
        <dbReference type="ARBA" id="ARBA00022737"/>
    </source>
</evidence>
<keyword evidence="7 9" id="KW-1133">Transmembrane helix</keyword>
<protein>
    <recommendedName>
        <fullName evidence="9">Bidirectional sugar transporter SWEET</fullName>
    </recommendedName>
</protein>
<feature type="transmembrane region" description="Helical" evidence="9">
    <location>
        <begin position="130"/>
        <end position="152"/>
    </location>
</feature>
<dbReference type="InterPro" id="IPR004316">
    <property type="entry name" value="SWEET_rpt"/>
</dbReference>